<name>A0A0E9WPE9_ANGAN</name>
<feature type="compositionally biased region" description="Polar residues" evidence="1">
    <location>
        <begin position="15"/>
        <end position="25"/>
    </location>
</feature>
<feature type="compositionally biased region" description="Low complexity" evidence="1">
    <location>
        <begin position="46"/>
        <end position="59"/>
    </location>
</feature>
<evidence type="ECO:0000256" key="1">
    <source>
        <dbReference type="SAM" id="MobiDB-lite"/>
    </source>
</evidence>
<reference evidence="2" key="2">
    <citation type="journal article" date="2015" name="Fish Shellfish Immunol.">
        <title>Early steps in the European eel (Anguilla anguilla)-Vibrio vulnificus interaction in the gills: Role of the RtxA13 toxin.</title>
        <authorList>
            <person name="Callol A."/>
            <person name="Pajuelo D."/>
            <person name="Ebbesson L."/>
            <person name="Teles M."/>
            <person name="MacKenzie S."/>
            <person name="Amaro C."/>
        </authorList>
    </citation>
    <scope>NUCLEOTIDE SEQUENCE</scope>
</reference>
<evidence type="ECO:0000313" key="2">
    <source>
        <dbReference type="EMBL" id="JAH92176.1"/>
    </source>
</evidence>
<feature type="region of interest" description="Disordered" evidence="1">
    <location>
        <begin position="15"/>
        <end position="67"/>
    </location>
</feature>
<reference evidence="2" key="1">
    <citation type="submission" date="2014-11" db="EMBL/GenBank/DDBJ databases">
        <authorList>
            <person name="Amaro Gonzalez C."/>
        </authorList>
    </citation>
    <scope>NUCLEOTIDE SEQUENCE</scope>
</reference>
<organism evidence="2">
    <name type="scientific">Anguilla anguilla</name>
    <name type="common">European freshwater eel</name>
    <name type="synonym">Muraena anguilla</name>
    <dbReference type="NCBI Taxonomy" id="7936"/>
    <lineage>
        <taxon>Eukaryota</taxon>
        <taxon>Metazoa</taxon>
        <taxon>Chordata</taxon>
        <taxon>Craniata</taxon>
        <taxon>Vertebrata</taxon>
        <taxon>Euteleostomi</taxon>
        <taxon>Actinopterygii</taxon>
        <taxon>Neopterygii</taxon>
        <taxon>Teleostei</taxon>
        <taxon>Anguilliformes</taxon>
        <taxon>Anguillidae</taxon>
        <taxon>Anguilla</taxon>
    </lineage>
</organism>
<protein>
    <submittedName>
        <fullName evidence="2">Uncharacterized protein</fullName>
    </submittedName>
</protein>
<accession>A0A0E9WPE9</accession>
<proteinExistence type="predicted"/>
<sequence>MFFLCSLSLSSVDTRPSFQSITSPMSWRESTEFGRATRRRGPPRSPRGSSRLFLGSSRPCAPPISAV</sequence>
<dbReference type="EMBL" id="GBXM01016401">
    <property type="protein sequence ID" value="JAH92176.1"/>
    <property type="molecule type" value="Transcribed_RNA"/>
</dbReference>
<dbReference type="AlphaFoldDB" id="A0A0E9WPE9"/>